<dbReference type="InterPro" id="IPR014710">
    <property type="entry name" value="RmlC-like_jellyroll"/>
</dbReference>
<dbReference type="SUPFAM" id="SSF51182">
    <property type="entry name" value="RmlC-like cupins"/>
    <property type="match status" value="1"/>
</dbReference>
<comment type="catalytic activity">
    <reaction evidence="1 7">
        <text>D-mannose 6-phosphate = D-fructose 6-phosphate</text>
        <dbReference type="Rhea" id="RHEA:12356"/>
        <dbReference type="ChEBI" id="CHEBI:58735"/>
        <dbReference type="ChEBI" id="CHEBI:61527"/>
        <dbReference type="EC" id="5.3.1.8"/>
    </reaction>
</comment>
<feature type="active site" evidence="9">
    <location>
        <position position="194"/>
    </location>
</feature>
<dbReference type="PANTHER" id="PTHR42742:SF3">
    <property type="entry name" value="FRUCTOKINASE"/>
    <property type="match status" value="1"/>
</dbReference>
<gene>
    <name evidence="12" type="ORF">GZ22_11940</name>
</gene>
<dbReference type="Gene3D" id="2.60.120.10">
    <property type="entry name" value="Jelly Rolls"/>
    <property type="match status" value="2"/>
</dbReference>
<dbReference type="EC" id="5.3.1.8" evidence="3 7"/>
<reference evidence="12 13" key="1">
    <citation type="submission" date="2014-07" db="EMBL/GenBank/DDBJ databases">
        <title>Complete genome sequence of a moderately halophilic bacterium Terribacillus aidingensis MP602, isolated from Cryptomeria fortunei in Tianmu mountain in China.</title>
        <authorList>
            <person name="Wang Y."/>
            <person name="Lu P."/>
            <person name="Zhang L."/>
        </authorList>
    </citation>
    <scope>NUCLEOTIDE SEQUENCE [LARGE SCALE GENOMIC DNA]</scope>
    <source>
        <strain evidence="12 13">MP602</strain>
    </source>
</reference>
<dbReference type="Proteomes" id="UP000027980">
    <property type="component" value="Chromosome"/>
</dbReference>
<dbReference type="HOGENOM" id="CLU_020529_0_0_9"/>
<feature type="domain" description="Phosphomannose isomerase type I catalytic" evidence="10">
    <location>
        <begin position="8"/>
        <end position="107"/>
    </location>
</feature>
<dbReference type="InterPro" id="IPR046457">
    <property type="entry name" value="PMI_typeI_cat"/>
</dbReference>
<evidence type="ECO:0000256" key="1">
    <source>
        <dbReference type="ARBA" id="ARBA00000757"/>
    </source>
</evidence>
<feature type="binding site" evidence="8">
    <location>
        <position position="117"/>
    </location>
    <ligand>
        <name>Zn(2+)</name>
        <dbReference type="ChEBI" id="CHEBI:29105"/>
    </ligand>
</feature>
<dbReference type="GeneID" id="34220081"/>
<dbReference type="PIRSF" id="PIRSF036894">
    <property type="entry name" value="PMI_Firm_short"/>
    <property type="match status" value="1"/>
</dbReference>
<dbReference type="CDD" id="cd07010">
    <property type="entry name" value="cupin_PMI_type_I_N_bac"/>
    <property type="match status" value="1"/>
</dbReference>
<evidence type="ECO:0000259" key="11">
    <source>
        <dbReference type="Pfam" id="PF21621"/>
    </source>
</evidence>
<dbReference type="RefSeq" id="WP_038562657.1">
    <property type="nucleotide sequence ID" value="NZ_CP008876.1"/>
</dbReference>
<evidence type="ECO:0000256" key="5">
    <source>
        <dbReference type="ARBA" id="ARBA00022833"/>
    </source>
</evidence>
<dbReference type="Pfam" id="PF20511">
    <property type="entry name" value="PMI_typeI_cat"/>
    <property type="match status" value="1"/>
</dbReference>
<keyword evidence="5 7" id="KW-0862">Zinc</keyword>
<sequence length="317" mass="35380">MYKQEPIFLEPALQERIWGGTKLADVFGYHLPSNQTGEAWVISAHPNGPSKIRNGALAGKTLLDAWQNHRELFGEHENEDYPLLVKLLDAKTDLSVQVHPADAFAQEVENVPYGKTECWYVVDAEPGAEIVFGHHAQTKEQLEQMIDQGEWDQLLRRIPVTKGDFVYVPSGAIHAIGAGIVILETQQSSDITYRVYDYGRKDDQGNDRELHLDSAKAVSTVPHAATETKKAPVTNGALTEQQLVKSEYFTVYHWQLSGQTELKAPESFLQVSIIEGNGEIILDGKSYQLNKGDHFVLPVHINNYTLNGQLEAIVSHV</sequence>
<evidence type="ECO:0000256" key="4">
    <source>
        <dbReference type="ARBA" id="ARBA00022723"/>
    </source>
</evidence>
<dbReference type="AlphaFoldDB" id="A0A075LMU2"/>
<dbReference type="OrthoDB" id="9808275at2"/>
<dbReference type="Pfam" id="PF21621">
    <property type="entry name" value="MPI_cupin_dom"/>
    <property type="match status" value="1"/>
</dbReference>
<accession>A0A075LMU2</accession>
<feature type="binding site" evidence="8">
    <location>
        <position position="99"/>
    </location>
    <ligand>
        <name>Zn(2+)</name>
        <dbReference type="ChEBI" id="CHEBI:29105"/>
    </ligand>
</feature>
<dbReference type="GO" id="GO:0008270">
    <property type="term" value="F:zinc ion binding"/>
    <property type="evidence" value="ECO:0007669"/>
    <property type="project" value="UniProtKB-UniRule"/>
</dbReference>
<feature type="binding site" evidence="8">
    <location>
        <position position="174"/>
    </location>
    <ligand>
        <name>Zn(2+)</name>
        <dbReference type="ChEBI" id="CHEBI:29105"/>
    </ligand>
</feature>
<evidence type="ECO:0000256" key="8">
    <source>
        <dbReference type="PIRSR" id="PIRSR036894-1"/>
    </source>
</evidence>
<evidence type="ECO:0000256" key="7">
    <source>
        <dbReference type="PIRNR" id="PIRNR036894"/>
    </source>
</evidence>
<dbReference type="InterPro" id="IPR049071">
    <property type="entry name" value="MPI_cupin_dom"/>
</dbReference>
<proteinExistence type="inferred from homology"/>
<evidence type="ECO:0000256" key="6">
    <source>
        <dbReference type="ARBA" id="ARBA00023235"/>
    </source>
</evidence>
<keyword evidence="6 7" id="KW-0413">Isomerase</keyword>
<protein>
    <recommendedName>
        <fullName evidence="3 7">Mannose-6-phosphate isomerase</fullName>
        <ecNumber evidence="3 7">5.3.1.8</ecNumber>
    </recommendedName>
</protein>
<dbReference type="InterPro" id="IPR011051">
    <property type="entry name" value="RmlC_Cupin_sf"/>
</dbReference>
<evidence type="ECO:0000256" key="2">
    <source>
        <dbReference type="ARBA" id="ARBA00010772"/>
    </source>
</evidence>
<evidence type="ECO:0000256" key="9">
    <source>
        <dbReference type="PIRSR" id="PIRSR036894-2"/>
    </source>
</evidence>
<comment type="cofactor">
    <cofactor evidence="8">
        <name>Zn(2+)</name>
        <dbReference type="ChEBI" id="CHEBI:29105"/>
    </cofactor>
    <text evidence="8">Binds 1 zinc ion per subunit.</text>
</comment>
<dbReference type="NCBIfam" id="TIGR00218">
    <property type="entry name" value="manA"/>
    <property type="match status" value="1"/>
</dbReference>
<evidence type="ECO:0000313" key="12">
    <source>
        <dbReference type="EMBL" id="AIF67282.1"/>
    </source>
</evidence>
<dbReference type="KEGG" id="tap:GZ22_11940"/>
<dbReference type="InterPro" id="IPR051804">
    <property type="entry name" value="Carb_Metab_Reg_Kinase/Isom"/>
</dbReference>
<feature type="domain" description="Mannose-6-phosphate isomerase cupin" evidence="11">
    <location>
        <begin position="240"/>
        <end position="317"/>
    </location>
</feature>
<evidence type="ECO:0000313" key="13">
    <source>
        <dbReference type="Proteomes" id="UP000027980"/>
    </source>
</evidence>
<name>A0A075LMU2_9BACI</name>
<dbReference type="EMBL" id="CP008876">
    <property type="protein sequence ID" value="AIF67282.1"/>
    <property type="molecule type" value="Genomic_DNA"/>
</dbReference>
<dbReference type="InterPro" id="IPR001250">
    <property type="entry name" value="Man6P_Isoase-1"/>
</dbReference>
<dbReference type="PANTHER" id="PTHR42742">
    <property type="entry name" value="TRANSCRIPTIONAL REPRESSOR MPRA"/>
    <property type="match status" value="1"/>
</dbReference>
<dbReference type="GO" id="GO:0004476">
    <property type="term" value="F:mannose-6-phosphate isomerase activity"/>
    <property type="evidence" value="ECO:0007669"/>
    <property type="project" value="UniProtKB-UniRule"/>
</dbReference>
<evidence type="ECO:0000256" key="3">
    <source>
        <dbReference type="ARBA" id="ARBA00011956"/>
    </source>
</evidence>
<dbReference type="GO" id="GO:0005975">
    <property type="term" value="P:carbohydrate metabolic process"/>
    <property type="evidence" value="ECO:0007669"/>
    <property type="project" value="UniProtKB-UniRule"/>
</dbReference>
<evidence type="ECO:0000259" key="10">
    <source>
        <dbReference type="Pfam" id="PF20511"/>
    </source>
</evidence>
<keyword evidence="4 7" id="KW-0479">Metal-binding</keyword>
<comment type="similarity">
    <text evidence="2 7">Belongs to the mannose-6-phosphate isomerase type 1 family.</text>
</comment>
<organism evidence="12 13">
    <name type="scientific">Terribacillus saccharophilus</name>
    <dbReference type="NCBI Taxonomy" id="361277"/>
    <lineage>
        <taxon>Bacteria</taxon>
        <taxon>Bacillati</taxon>
        <taxon>Bacillota</taxon>
        <taxon>Bacilli</taxon>
        <taxon>Bacillales</taxon>
        <taxon>Bacillaceae</taxon>
        <taxon>Terribacillus</taxon>
    </lineage>
</organism>
<dbReference type="InterPro" id="IPR014628">
    <property type="entry name" value="Man6P_isomerase_Firm_short"/>
</dbReference>